<evidence type="ECO:0000313" key="2">
    <source>
        <dbReference type="EMBL" id="MPM21930.1"/>
    </source>
</evidence>
<keyword evidence="1" id="KW-0812">Transmembrane</keyword>
<protein>
    <submittedName>
        <fullName evidence="2">Uncharacterized protein</fullName>
    </submittedName>
</protein>
<name>A0A644Y099_9ZZZZ</name>
<feature type="transmembrane region" description="Helical" evidence="1">
    <location>
        <begin position="7"/>
        <end position="26"/>
    </location>
</feature>
<sequence>MYSREILIFMVCPIAMAALWGALYYVLKNGFKPNESSILNFVIGLIVTLLTTFYVLINISNAKSEYSYHNIKLNQIAHFDSFKETTETQFDGEGNYYDLSNIWLLTVENKTFKVDLVLGNIKEYEKDNPIYIYQYGEKMIISNKPIDDKIGKEIEHKLERYSIYYWCFLWIAFSAVFAFVSLCDTCNTNLKS</sequence>
<reference evidence="2" key="1">
    <citation type="submission" date="2019-08" db="EMBL/GenBank/DDBJ databases">
        <authorList>
            <person name="Kucharzyk K."/>
            <person name="Murdoch R.W."/>
            <person name="Higgins S."/>
            <person name="Loffler F."/>
        </authorList>
    </citation>
    <scope>NUCLEOTIDE SEQUENCE</scope>
</reference>
<keyword evidence="1" id="KW-1133">Transmembrane helix</keyword>
<evidence type="ECO:0000256" key="1">
    <source>
        <dbReference type="SAM" id="Phobius"/>
    </source>
</evidence>
<organism evidence="2">
    <name type="scientific">bioreactor metagenome</name>
    <dbReference type="NCBI Taxonomy" id="1076179"/>
    <lineage>
        <taxon>unclassified sequences</taxon>
        <taxon>metagenomes</taxon>
        <taxon>ecological metagenomes</taxon>
    </lineage>
</organism>
<feature type="transmembrane region" description="Helical" evidence="1">
    <location>
        <begin position="38"/>
        <end position="57"/>
    </location>
</feature>
<dbReference type="AlphaFoldDB" id="A0A644Y099"/>
<comment type="caution">
    <text evidence="2">The sequence shown here is derived from an EMBL/GenBank/DDBJ whole genome shotgun (WGS) entry which is preliminary data.</text>
</comment>
<proteinExistence type="predicted"/>
<dbReference type="EMBL" id="VSSQ01003699">
    <property type="protein sequence ID" value="MPM21930.1"/>
    <property type="molecule type" value="Genomic_DNA"/>
</dbReference>
<keyword evidence="1" id="KW-0472">Membrane</keyword>
<feature type="transmembrane region" description="Helical" evidence="1">
    <location>
        <begin position="163"/>
        <end position="182"/>
    </location>
</feature>
<gene>
    <name evidence="2" type="ORF">SDC9_68380</name>
</gene>
<accession>A0A644Y099</accession>